<dbReference type="EMBL" id="DXAN01000014">
    <property type="protein sequence ID" value="HJA08474.1"/>
    <property type="molecule type" value="Genomic_DNA"/>
</dbReference>
<keyword evidence="2 7" id="KW-0547">Nucleotide-binding</keyword>
<keyword evidence="7" id="KW-0540">Nuclease</keyword>
<evidence type="ECO:0000256" key="3">
    <source>
        <dbReference type="ARBA" id="ARBA00022801"/>
    </source>
</evidence>
<dbReference type="GO" id="GO:0045910">
    <property type="term" value="P:negative regulation of DNA recombination"/>
    <property type="evidence" value="ECO:0007669"/>
    <property type="project" value="InterPro"/>
</dbReference>
<dbReference type="PROSITE" id="PS50828">
    <property type="entry name" value="SMR"/>
    <property type="match status" value="1"/>
</dbReference>
<dbReference type="PANTHER" id="PTHR48466">
    <property type="entry name" value="OS10G0509000 PROTEIN-RELATED"/>
    <property type="match status" value="1"/>
</dbReference>
<organism evidence="10 11">
    <name type="scientific">Candidatus Mailhella merdigallinarum</name>
    <dbReference type="NCBI Taxonomy" id="2838658"/>
    <lineage>
        <taxon>Bacteria</taxon>
        <taxon>Pseudomonadati</taxon>
        <taxon>Thermodesulfobacteriota</taxon>
        <taxon>Desulfovibrionia</taxon>
        <taxon>Desulfovibrionales</taxon>
        <taxon>Desulfovibrionaceae</taxon>
        <taxon>Mailhella</taxon>
    </lineage>
</organism>
<dbReference type="PIRSF" id="PIRSF005814">
    <property type="entry name" value="MutS_YshD"/>
    <property type="match status" value="1"/>
</dbReference>
<keyword evidence="1 7" id="KW-0699">rRNA-binding</keyword>
<dbReference type="InterPro" id="IPR036063">
    <property type="entry name" value="Smr_dom_sf"/>
</dbReference>
<evidence type="ECO:0000256" key="4">
    <source>
        <dbReference type="ARBA" id="ARBA00022840"/>
    </source>
</evidence>
<protein>
    <recommendedName>
        <fullName evidence="7">Endonuclease MutS2</fullName>
        <ecNumber evidence="7">3.1.-.-</ecNumber>
    </recommendedName>
    <alternativeName>
        <fullName evidence="7">Ribosome-associated protein quality control-upstream factor</fullName>
        <shortName evidence="7">RQC-upstream factor</shortName>
        <shortName evidence="7">RqcU</shortName>
        <ecNumber evidence="7">3.6.4.-</ecNumber>
    </alternativeName>
</protein>
<evidence type="ECO:0000256" key="8">
    <source>
        <dbReference type="SAM" id="Coils"/>
    </source>
</evidence>
<dbReference type="SUPFAM" id="SSF52540">
    <property type="entry name" value="P-loop containing nucleoside triphosphate hydrolases"/>
    <property type="match status" value="1"/>
</dbReference>
<dbReference type="PROSITE" id="PS00486">
    <property type="entry name" value="DNA_MISMATCH_REPAIR_2"/>
    <property type="match status" value="1"/>
</dbReference>
<feature type="domain" description="Smr" evidence="9">
    <location>
        <begin position="709"/>
        <end position="784"/>
    </location>
</feature>
<dbReference type="SMART" id="SM00533">
    <property type="entry name" value="MUTSd"/>
    <property type="match status" value="1"/>
</dbReference>
<keyword evidence="6 7" id="KW-0238">DNA-binding</keyword>
<comment type="subunit">
    <text evidence="7">Homodimer. Binds to stalled ribosomes, contacting rRNA.</text>
</comment>
<keyword evidence="4 7" id="KW-0067">ATP-binding</keyword>
<dbReference type="GO" id="GO:0030983">
    <property type="term" value="F:mismatched DNA binding"/>
    <property type="evidence" value="ECO:0007669"/>
    <property type="project" value="InterPro"/>
</dbReference>
<dbReference type="EC" id="3.1.-.-" evidence="7"/>
<evidence type="ECO:0000256" key="7">
    <source>
        <dbReference type="HAMAP-Rule" id="MF_00092"/>
    </source>
</evidence>
<dbReference type="GO" id="GO:0043023">
    <property type="term" value="F:ribosomal large subunit binding"/>
    <property type="evidence" value="ECO:0007669"/>
    <property type="project" value="UniProtKB-UniRule"/>
</dbReference>
<dbReference type="Proteomes" id="UP000824225">
    <property type="component" value="Unassembled WGS sequence"/>
</dbReference>
<evidence type="ECO:0000313" key="11">
    <source>
        <dbReference type="Proteomes" id="UP000824225"/>
    </source>
</evidence>
<dbReference type="GO" id="GO:0140664">
    <property type="term" value="F:ATP-dependent DNA damage sensor activity"/>
    <property type="evidence" value="ECO:0007669"/>
    <property type="project" value="InterPro"/>
</dbReference>
<dbReference type="Gene3D" id="3.30.1370.110">
    <property type="match status" value="1"/>
</dbReference>
<evidence type="ECO:0000313" key="10">
    <source>
        <dbReference type="EMBL" id="HJA08474.1"/>
    </source>
</evidence>
<dbReference type="SMART" id="SM00463">
    <property type="entry name" value="SMR"/>
    <property type="match status" value="1"/>
</dbReference>
<proteinExistence type="inferred from homology"/>
<dbReference type="PANTHER" id="PTHR48466:SF2">
    <property type="entry name" value="OS10G0509000 PROTEIN"/>
    <property type="match status" value="1"/>
</dbReference>
<evidence type="ECO:0000259" key="9">
    <source>
        <dbReference type="PROSITE" id="PS50828"/>
    </source>
</evidence>
<dbReference type="InterPro" id="IPR027417">
    <property type="entry name" value="P-loop_NTPase"/>
</dbReference>
<keyword evidence="8" id="KW-0175">Coiled coil</keyword>
<name>A0A9D2KK24_9BACT</name>
<dbReference type="Pfam" id="PF00488">
    <property type="entry name" value="MutS_V"/>
    <property type="match status" value="1"/>
</dbReference>
<accession>A0A9D2KK24</accession>
<dbReference type="Gene3D" id="3.40.50.300">
    <property type="entry name" value="P-loop containing nucleotide triphosphate hydrolases"/>
    <property type="match status" value="1"/>
</dbReference>
<reference evidence="10" key="2">
    <citation type="submission" date="2021-04" db="EMBL/GenBank/DDBJ databases">
        <authorList>
            <person name="Gilroy R."/>
        </authorList>
    </citation>
    <scope>NUCLEOTIDE SEQUENCE</scope>
    <source>
        <strain evidence="10">CHK186-16707</strain>
    </source>
</reference>
<dbReference type="GO" id="GO:0004519">
    <property type="term" value="F:endonuclease activity"/>
    <property type="evidence" value="ECO:0007669"/>
    <property type="project" value="UniProtKB-UniRule"/>
</dbReference>
<feature type="binding site" evidence="7">
    <location>
        <begin position="349"/>
        <end position="356"/>
    </location>
    <ligand>
        <name>ATP</name>
        <dbReference type="ChEBI" id="CHEBI:30616"/>
    </ligand>
</feature>
<dbReference type="GO" id="GO:0072344">
    <property type="term" value="P:rescue of stalled ribosome"/>
    <property type="evidence" value="ECO:0007669"/>
    <property type="project" value="UniProtKB-UniRule"/>
</dbReference>
<dbReference type="InterPro" id="IPR045076">
    <property type="entry name" value="MutS"/>
</dbReference>
<keyword evidence="5 7" id="KW-0694">RNA-binding</keyword>
<evidence type="ECO:0000256" key="5">
    <source>
        <dbReference type="ARBA" id="ARBA00022884"/>
    </source>
</evidence>
<feature type="coiled-coil region" evidence="8">
    <location>
        <begin position="537"/>
        <end position="628"/>
    </location>
</feature>
<evidence type="ECO:0000256" key="1">
    <source>
        <dbReference type="ARBA" id="ARBA00022730"/>
    </source>
</evidence>
<dbReference type="GO" id="GO:0016887">
    <property type="term" value="F:ATP hydrolysis activity"/>
    <property type="evidence" value="ECO:0007669"/>
    <property type="project" value="InterPro"/>
</dbReference>
<keyword evidence="7" id="KW-0255">Endonuclease</keyword>
<comment type="function">
    <text evidence="7">Acts as a ribosome collision sensor, splitting the ribosome into its 2 subunits. Detects stalled/collided 70S ribosomes which it binds and splits by an ATP-hydrolysis driven conformational change. Acts upstream of the ribosome quality control system (RQC), a ribosome-associated complex that mediates the extraction of incompletely synthesized nascent chains from stalled ribosomes and their subsequent degradation. Probably generates substrates for RQC.</text>
</comment>
<dbReference type="AlphaFoldDB" id="A0A9D2KK24"/>
<reference evidence="10" key="1">
    <citation type="journal article" date="2021" name="PeerJ">
        <title>Extensive microbial diversity within the chicken gut microbiome revealed by metagenomics and culture.</title>
        <authorList>
            <person name="Gilroy R."/>
            <person name="Ravi A."/>
            <person name="Getino M."/>
            <person name="Pursley I."/>
            <person name="Horton D.L."/>
            <person name="Alikhan N.F."/>
            <person name="Baker D."/>
            <person name="Gharbi K."/>
            <person name="Hall N."/>
            <person name="Watson M."/>
            <person name="Adriaenssens E.M."/>
            <person name="Foster-Nyarko E."/>
            <person name="Jarju S."/>
            <person name="Secka A."/>
            <person name="Antonio M."/>
            <person name="Oren A."/>
            <person name="Chaudhuri R.R."/>
            <person name="La Ragione R."/>
            <person name="Hildebrand F."/>
            <person name="Pallen M.J."/>
        </authorList>
    </citation>
    <scope>NUCLEOTIDE SEQUENCE</scope>
    <source>
        <strain evidence="10">CHK186-16707</strain>
    </source>
</reference>
<dbReference type="HAMAP" id="MF_00092">
    <property type="entry name" value="MutS2"/>
    <property type="match status" value="1"/>
</dbReference>
<dbReference type="InterPro" id="IPR005747">
    <property type="entry name" value="MutS2"/>
</dbReference>
<dbReference type="GO" id="GO:0006298">
    <property type="term" value="P:mismatch repair"/>
    <property type="evidence" value="ECO:0007669"/>
    <property type="project" value="InterPro"/>
</dbReference>
<dbReference type="EC" id="3.6.4.-" evidence="7"/>
<dbReference type="Pfam" id="PF01713">
    <property type="entry name" value="Smr"/>
    <property type="match status" value="1"/>
</dbReference>
<gene>
    <name evidence="7" type="primary">mutS2</name>
    <name evidence="7" type="synonym">rqcU</name>
    <name evidence="10" type="ORF">H9962_04700</name>
</gene>
<dbReference type="InterPro" id="IPR000432">
    <property type="entry name" value="DNA_mismatch_repair_MutS_C"/>
</dbReference>
<comment type="function">
    <text evidence="7">Endonuclease that is involved in the suppression of homologous recombination and thus may have a key role in the control of bacterial genetic diversity.</text>
</comment>
<evidence type="ECO:0000256" key="6">
    <source>
        <dbReference type="ARBA" id="ARBA00023125"/>
    </source>
</evidence>
<comment type="caution">
    <text evidence="10">The sequence shown here is derived from an EMBL/GenBank/DDBJ whole genome shotgun (WGS) entry which is preliminary data.</text>
</comment>
<dbReference type="SMART" id="SM00534">
    <property type="entry name" value="MUTSac"/>
    <property type="match status" value="1"/>
</dbReference>
<comment type="similarity">
    <text evidence="7">Belongs to the DNA mismatch repair MutS family. MutS2 subfamily.</text>
</comment>
<dbReference type="SUPFAM" id="SSF160443">
    <property type="entry name" value="SMR domain-like"/>
    <property type="match status" value="1"/>
</dbReference>
<dbReference type="SUPFAM" id="SSF48334">
    <property type="entry name" value="DNA repair protein MutS, domain III"/>
    <property type="match status" value="1"/>
</dbReference>
<evidence type="ECO:0000256" key="2">
    <source>
        <dbReference type="ARBA" id="ARBA00022741"/>
    </source>
</evidence>
<keyword evidence="3 7" id="KW-0378">Hydrolase</keyword>
<dbReference type="GO" id="GO:0005524">
    <property type="term" value="F:ATP binding"/>
    <property type="evidence" value="ECO:0007669"/>
    <property type="project" value="UniProtKB-UniRule"/>
</dbReference>
<dbReference type="NCBIfam" id="TIGR01069">
    <property type="entry name" value="mutS2"/>
    <property type="match status" value="1"/>
</dbReference>
<sequence>MDERTLRALEFPDVLTHLAARCLSEAGKRAALELRPLDDAAAVSHAQHLFEETRSWLAEGEFRLSGFPDLSGVFAFLNGRDPLLDGDALWAMRETLSLARRAAESVHAGAARRPLLDALACAGPTPEQSLAALTRCVADDGGLKDESSPGLLLVRGEMRGLHQGCLRKVKEYAEKYNIGHYLQDDYMTLASDRYVLPLKANFKGRLQGIIHDYSRTGETLYFEPLFLVEQNNRLQELKQAEREEERKVYRLLTSLLLQELPQAKAAWNFLVQLDLNQAKAALADALDGRAVYLEPDATLRLEQARHPLLVLEGAAARKTGTAQIGKRPIKVEPVDIVLREGDHVLVISGGNAGGKTVALKTLGLVTLMTLAGLPAPVGPGSRLPLWKRVHAFIGDEQSLEDHVSTFTGQIRHLSAIWDKLDEHALVLLDEFGAGTDPAQGAALAQSVIDGLLDKRAYAVTATHFPALKTYALTKDGVRAASVLFDPTTKKPLYHLAYDQVGASQALDVAREHGLPESVLRRAEHYLLMDGQDMGAVMDRLNELAGQREAELERLRQEEIRTRDKRRQLQERYEKDLARLHEELRGRSRELMAAWKSGKATAKQTMKEMARLRAELAKKNRDAAQTEQAAAPQATAWRVGDRVRHKPWNKQAVLTDLDERGGRAKLDMGGVALWAAFSDLEPSGGAGKAPTAPGGAVTTRVSRPVSFLRLDLRGKRADLALAELEQFLDRALLAGPDGVEILHGRGTGALRKSVHQFLKTFPGVASFGVAPEDQGGDGVTLVTFR</sequence>
<dbReference type="InterPro" id="IPR036187">
    <property type="entry name" value="DNA_mismatch_repair_MutS_sf"/>
</dbReference>
<dbReference type="InterPro" id="IPR002625">
    <property type="entry name" value="Smr_dom"/>
</dbReference>
<dbReference type="GO" id="GO:0019843">
    <property type="term" value="F:rRNA binding"/>
    <property type="evidence" value="ECO:0007669"/>
    <property type="project" value="UniProtKB-UniRule"/>
</dbReference>
<dbReference type="InterPro" id="IPR007696">
    <property type="entry name" value="DNA_mismatch_repair_MutS_core"/>
</dbReference>